<accession>A0AA36J762</accession>
<dbReference type="GO" id="GO:0004305">
    <property type="term" value="F:ethanolamine kinase activity"/>
    <property type="evidence" value="ECO:0007669"/>
    <property type="project" value="UniProtKB-EC"/>
</dbReference>
<dbReference type="Gene3D" id="3.90.1200.10">
    <property type="match status" value="1"/>
</dbReference>
<comment type="similarity">
    <text evidence="2">Belongs to the choline/ethanolamine kinase family.</text>
</comment>
<sequence>MGDQGVPSEVCDELVKSACLDGREAGFKPMTAGFSNYVWSASWEERALVVKCFTDLVLLRVELHAVGVIDQLASQCGVGPRIHSCCHLGMVMDFLPGRTLEEADVHCGNFKLLDSIAQQLHFFHRQETPKAAEGEPMLWRTMDKVLQVVETHGLALPSLPLAEVRAEIAAAQDALQKLQPKVVCAHGDLKPSNVIENEGGVWLIDFELGGPNYRGFDWMKLFRRAEGFSQPDMDHFLQSYAACGEEPCDLASMKKETLAFEPLTWLEAFVFFLALPQYKPEDTPKWRRLAEHRWEMYLQTRHRLL</sequence>
<dbReference type="InterPro" id="IPR011009">
    <property type="entry name" value="Kinase-like_dom_sf"/>
</dbReference>
<dbReference type="GO" id="GO:0006646">
    <property type="term" value="P:phosphatidylethanolamine biosynthetic process"/>
    <property type="evidence" value="ECO:0007669"/>
    <property type="project" value="TreeGrafter"/>
</dbReference>
<protein>
    <recommendedName>
        <fullName evidence="3">ethanolamine kinase</fullName>
        <ecNumber evidence="3">2.7.1.82</ecNumber>
    </recommendedName>
</protein>
<dbReference type="EMBL" id="CAUJNA010003389">
    <property type="protein sequence ID" value="CAJ1400885.1"/>
    <property type="molecule type" value="Genomic_DNA"/>
</dbReference>
<dbReference type="PANTHER" id="PTHR22603:SF66">
    <property type="entry name" value="ETHANOLAMINE KINASE"/>
    <property type="match status" value="1"/>
</dbReference>
<dbReference type="Pfam" id="PF01633">
    <property type="entry name" value="Choline_kinase"/>
    <property type="match status" value="1"/>
</dbReference>
<evidence type="ECO:0000313" key="5">
    <source>
        <dbReference type="Proteomes" id="UP001178507"/>
    </source>
</evidence>
<evidence type="ECO:0000256" key="2">
    <source>
        <dbReference type="ARBA" id="ARBA00038211"/>
    </source>
</evidence>
<reference evidence="4" key="1">
    <citation type="submission" date="2023-08" db="EMBL/GenBank/DDBJ databases">
        <authorList>
            <person name="Chen Y."/>
            <person name="Shah S."/>
            <person name="Dougan E. K."/>
            <person name="Thang M."/>
            <person name="Chan C."/>
        </authorList>
    </citation>
    <scope>NUCLEOTIDE SEQUENCE</scope>
</reference>
<dbReference type="SUPFAM" id="SSF56112">
    <property type="entry name" value="Protein kinase-like (PK-like)"/>
    <property type="match status" value="1"/>
</dbReference>
<dbReference type="EC" id="2.7.1.82" evidence="3"/>
<keyword evidence="5" id="KW-1185">Reference proteome</keyword>
<evidence type="ECO:0000313" key="4">
    <source>
        <dbReference type="EMBL" id="CAJ1400885.1"/>
    </source>
</evidence>
<dbReference type="Proteomes" id="UP001178507">
    <property type="component" value="Unassembled WGS sequence"/>
</dbReference>
<dbReference type="GO" id="GO:0005737">
    <property type="term" value="C:cytoplasm"/>
    <property type="evidence" value="ECO:0007669"/>
    <property type="project" value="TreeGrafter"/>
</dbReference>
<gene>
    <name evidence="4" type="ORF">EVOR1521_LOCUS24129</name>
</gene>
<proteinExistence type="inferred from homology"/>
<evidence type="ECO:0000256" key="3">
    <source>
        <dbReference type="ARBA" id="ARBA00038874"/>
    </source>
</evidence>
<dbReference type="AlphaFoldDB" id="A0AA36J762"/>
<comment type="pathway">
    <text evidence="1">Phospholipid metabolism; phosphatidylethanolamine biosynthesis; phosphatidylethanolamine from ethanolamine: step 1/3.</text>
</comment>
<name>A0AA36J762_9DINO</name>
<comment type="caution">
    <text evidence="4">The sequence shown here is derived from an EMBL/GenBank/DDBJ whole genome shotgun (WGS) entry which is preliminary data.</text>
</comment>
<dbReference type="PANTHER" id="PTHR22603">
    <property type="entry name" value="CHOLINE/ETHANOALAMINE KINASE"/>
    <property type="match status" value="1"/>
</dbReference>
<evidence type="ECO:0000256" key="1">
    <source>
        <dbReference type="ARBA" id="ARBA00037883"/>
    </source>
</evidence>
<organism evidence="4 5">
    <name type="scientific">Effrenium voratum</name>
    <dbReference type="NCBI Taxonomy" id="2562239"/>
    <lineage>
        <taxon>Eukaryota</taxon>
        <taxon>Sar</taxon>
        <taxon>Alveolata</taxon>
        <taxon>Dinophyceae</taxon>
        <taxon>Suessiales</taxon>
        <taxon>Symbiodiniaceae</taxon>
        <taxon>Effrenium</taxon>
    </lineage>
</organism>